<keyword evidence="3" id="KW-1185">Reference proteome</keyword>
<dbReference type="EMBL" id="JBFOLK010000004">
    <property type="protein sequence ID" value="KAL2519288.1"/>
    <property type="molecule type" value="Genomic_DNA"/>
</dbReference>
<evidence type="ECO:0000313" key="2">
    <source>
        <dbReference type="EMBL" id="KAL2519288.1"/>
    </source>
</evidence>
<proteinExistence type="predicted"/>
<feature type="coiled-coil region" evidence="1">
    <location>
        <begin position="28"/>
        <end position="55"/>
    </location>
</feature>
<reference evidence="3" key="1">
    <citation type="submission" date="2024-07" db="EMBL/GenBank/DDBJ databases">
        <title>Two chromosome-level genome assemblies of Korean endemic species Abeliophyllum distichum and Forsythia ovata (Oleaceae).</title>
        <authorList>
            <person name="Jang H."/>
        </authorList>
    </citation>
    <scope>NUCLEOTIDE SEQUENCE [LARGE SCALE GENOMIC DNA]</scope>
</reference>
<accession>A0ABD1U3N3</accession>
<dbReference type="Proteomes" id="UP001604336">
    <property type="component" value="Unassembled WGS sequence"/>
</dbReference>
<organism evidence="2 3">
    <name type="scientific">Abeliophyllum distichum</name>
    <dbReference type="NCBI Taxonomy" id="126358"/>
    <lineage>
        <taxon>Eukaryota</taxon>
        <taxon>Viridiplantae</taxon>
        <taxon>Streptophyta</taxon>
        <taxon>Embryophyta</taxon>
        <taxon>Tracheophyta</taxon>
        <taxon>Spermatophyta</taxon>
        <taxon>Magnoliopsida</taxon>
        <taxon>eudicotyledons</taxon>
        <taxon>Gunneridae</taxon>
        <taxon>Pentapetalae</taxon>
        <taxon>asterids</taxon>
        <taxon>lamiids</taxon>
        <taxon>Lamiales</taxon>
        <taxon>Oleaceae</taxon>
        <taxon>Forsythieae</taxon>
        <taxon>Abeliophyllum</taxon>
    </lineage>
</organism>
<dbReference type="AlphaFoldDB" id="A0ABD1U3N3"/>
<keyword evidence="1" id="KW-0175">Coiled coil</keyword>
<gene>
    <name evidence="2" type="ORF">Adt_15535</name>
</gene>
<protein>
    <submittedName>
        <fullName evidence="2">Uncharacterized protein</fullName>
    </submittedName>
</protein>
<evidence type="ECO:0000313" key="3">
    <source>
        <dbReference type="Proteomes" id="UP001604336"/>
    </source>
</evidence>
<name>A0ABD1U3N3_9LAMI</name>
<sequence>MVEASKSEEHKQTLDGLQTAGESMCTLYERLQMDLKELDSNVLQLTKKLDDANTVQKIIVEALEATANQEKKLALEETNSYRLEAEGLRESLEASEKGRKKVEAELA</sequence>
<comment type="caution">
    <text evidence="2">The sequence shown here is derived from an EMBL/GenBank/DDBJ whole genome shotgun (WGS) entry which is preliminary data.</text>
</comment>
<evidence type="ECO:0000256" key="1">
    <source>
        <dbReference type="SAM" id="Coils"/>
    </source>
</evidence>